<gene>
    <name evidence="6" type="ORF">pipiens_020351</name>
</gene>
<dbReference type="InterPro" id="IPR039750">
    <property type="entry name" value="DRC1/DRC2"/>
</dbReference>
<feature type="coiled-coil region" evidence="3">
    <location>
        <begin position="399"/>
        <end position="436"/>
    </location>
</feature>
<feature type="coiled-coil region" evidence="3">
    <location>
        <begin position="72"/>
        <end position="129"/>
    </location>
</feature>
<evidence type="ECO:0000259" key="4">
    <source>
        <dbReference type="Pfam" id="PF14772"/>
    </source>
</evidence>
<keyword evidence="7" id="KW-1185">Reference proteome</keyword>
<feature type="domain" description="Dynein regulatory complex protein 1 C-terminal" evidence="5">
    <location>
        <begin position="372"/>
        <end position="429"/>
    </location>
</feature>
<evidence type="ECO:0000256" key="1">
    <source>
        <dbReference type="ARBA" id="ARBA00009688"/>
    </source>
</evidence>
<dbReference type="PANTHER" id="PTHR21625:SF1">
    <property type="entry name" value="DYNEIN REGULATORY COMPLEX PROTEIN 1"/>
    <property type="match status" value="1"/>
</dbReference>
<sequence length="439" mass="51734">MSINDELELQKERIKGLMKQKDIIIVECRDELKLADARYTKDLHKQAADIHSLVERVDSQIEIMKRTFKEHLDLLENTIEEERHTLRSVASKKWDDLYTRRAVNERIKMKQEKERSEFFRNEIDRIEQEHIEITQVNDRKYQCVWQMNKDECLNVLKSALEIDQILVEQHLGLKWQAPVIPDEYIQKLPEKRELLRTDTLSGQSPNSLSIVSFDDSNECNQIINTLQVVLKQAGFLIDKTAIKLIEKYAEEEKNIVCLDNVFNALGISNWDDLRKLKDRFEEIMKCRQYGLNDTSSKTDDSIMPKSDYSDEQLKILEEPDASESEISSILVPSEKLRTLKNFSQQLASSETIDPQCKYGGLSRTLMTREVKDYWSNIKHLFSQDRVKVWDTMENNLTHYLKVLKERKNLDEECDFLRKQNMELNHLMQKLQNSKMNGVQ</sequence>
<evidence type="ECO:0000256" key="3">
    <source>
        <dbReference type="SAM" id="Coils"/>
    </source>
</evidence>
<dbReference type="GO" id="GO:0065003">
    <property type="term" value="P:protein-containing complex assembly"/>
    <property type="evidence" value="ECO:0007669"/>
    <property type="project" value="UniProtKB-ARBA"/>
</dbReference>
<dbReference type="EMBL" id="JBEHCU010011623">
    <property type="protein sequence ID" value="KAL1376520.1"/>
    <property type="molecule type" value="Genomic_DNA"/>
</dbReference>
<evidence type="ECO:0000313" key="6">
    <source>
        <dbReference type="EMBL" id="KAL1376520.1"/>
    </source>
</evidence>
<protein>
    <recommendedName>
        <fullName evidence="8">Dynein regulatory complex protein 1</fullName>
    </recommendedName>
</protein>
<accession>A0ABD1CJF2</accession>
<dbReference type="AlphaFoldDB" id="A0ABD1CJF2"/>
<organism evidence="6 7">
    <name type="scientific">Culex pipiens pipiens</name>
    <name type="common">Northern house mosquito</name>
    <dbReference type="NCBI Taxonomy" id="38569"/>
    <lineage>
        <taxon>Eukaryota</taxon>
        <taxon>Metazoa</taxon>
        <taxon>Ecdysozoa</taxon>
        <taxon>Arthropoda</taxon>
        <taxon>Hexapoda</taxon>
        <taxon>Insecta</taxon>
        <taxon>Pterygota</taxon>
        <taxon>Neoptera</taxon>
        <taxon>Endopterygota</taxon>
        <taxon>Diptera</taxon>
        <taxon>Nematocera</taxon>
        <taxon>Culicoidea</taxon>
        <taxon>Culicidae</taxon>
        <taxon>Culicinae</taxon>
        <taxon>Culicini</taxon>
        <taxon>Culex</taxon>
        <taxon>Culex</taxon>
    </lineage>
</organism>
<name>A0ABD1CJF2_CULPP</name>
<comment type="similarity">
    <text evidence="1">Belongs to the DRC1 family.</text>
</comment>
<comment type="caution">
    <text evidence="6">The sequence shown here is derived from an EMBL/GenBank/DDBJ whole genome shotgun (WGS) entry which is preliminary data.</text>
</comment>
<dbReference type="InterPro" id="IPR029440">
    <property type="entry name" value="DRC1_C"/>
</dbReference>
<dbReference type="Proteomes" id="UP001562425">
    <property type="component" value="Unassembled WGS sequence"/>
</dbReference>
<dbReference type="Pfam" id="PF14775">
    <property type="entry name" value="NYD-SP28_assoc"/>
    <property type="match status" value="1"/>
</dbReference>
<proteinExistence type="inferred from homology"/>
<dbReference type="InterPro" id="IPR039505">
    <property type="entry name" value="DRC1/2_N"/>
</dbReference>
<dbReference type="Pfam" id="PF14772">
    <property type="entry name" value="NYD-SP28"/>
    <property type="match status" value="1"/>
</dbReference>
<evidence type="ECO:0000313" key="7">
    <source>
        <dbReference type="Proteomes" id="UP001562425"/>
    </source>
</evidence>
<dbReference type="GO" id="GO:0035082">
    <property type="term" value="P:axoneme assembly"/>
    <property type="evidence" value="ECO:0007669"/>
    <property type="project" value="UniProtKB-ARBA"/>
</dbReference>
<feature type="domain" description="Dynein regulatory complex protein 1/2 N-terminal" evidence="4">
    <location>
        <begin position="3"/>
        <end position="50"/>
    </location>
</feature>
<dbReference type="PANTHER" id="PTHR21625">
    <property type="entry name" value="NYD-SP28 PROTEIN"/>
    <property type="match status" value="1"/>
</dbReference>
<evidence type="ECO:0000256" key="2">
    <source>
        <dbReference type="ARBA" id="ARBA00023054"/>
    </source>
</evidence>
<feature type="non-terminal residue" evidence="6">
    <location>
        <position position="439"/>
    </location>
</feature>
<evidence type="ECO:0000259" key="5">
    <source>
        <dbReference type="Pfam" id="PF14775"/>
    </source>
</evidence>
<reference evidence="6 7" key="1">
    <citation type="submission" date="2024-05" db="EMBL/GenBank/DDBJ databases">
        <title>Culex pipiens pipiens assembly and annotation.</title>
        <authorList>
            <person name="Alout H."/>
            <person name="Durand T."/>
        </authorList>
    </citation>
    <scope>NUCLEOTIDE SEQUENCE [LARGE SCALE GENOMIC DNA]</scope>
    <source>
        <strain evidence="6">HA-2024</strain>
        <tissue evidence="6">Whole body</tissue>
    </source>
</reference>
<keyword evidence="2 3" id="KW-0175">Coiled coil</keyword>
<evidence type="ECO:0008006" key="8">
    <source>
        <dbReference type="Google" id="ProtNLM"/>
    </source>
</evidence>